<keyword evidence="3" id="KW-0805">Transcription regulation</keyword>
<dbReference type="InterPro" id="IPR036388">
    <property type="entry name" value="WH-like_DNA-bd_sf"/>
</dbReference>
<dbReference type="InterPro" id="IPR015421">
    <property type="entry name" value="PyrdxlP-dep_Trfase_major"/>
</dbReference>
<dbReference type="SMART" id="SM00345">
    <property type="entry name" value="HTH_GNTR"/>
    <property type="match status" value="1"/>
</dbReference>
<dbReference type="Gene3D" id="3.90.1150.10">
    <property type="entry name" value="Aspartate Aminotransferase, domain 1"/>
    <property type="match status" value="1"/>
</dbReference>
<dbReference type="PANTHER" id="PTHR46577:SF2">
    <property type="entry name" value="TRANSCRIPTIONAL REGULATORY PROTEIN"/>
    <property type="match status" value="1"/>
</dbReference>
<keyword evidence="7" id="KW-0808">Transferase</keyword>
<sequence length="486" mass="53495">MPRDYRYQQLESWLRDGIAGQRWRVGERLPSVREMCKDRQLSKATVLHAYQRLEAQGVVEARPKSGYFVMPAAVCRDQAAAMDGTFSRATSGATSGAGSGAMAAPAPVTVNEVVMDIMTRGAAFDILPQTTTGHNSSAGIVALNRSIGRALRRQPVAAHHYYDEPAGDAYLREQLAQRYRRQGCERIAEDFCITAGCQQSLFLALMASCQRGDIVAVESPGFYGVLQLLEQLGLQVVEIPASPVNGMDIDALQSALQQWNIRACVVTPAFATPTGATLLAASRQKLLLLADQYDLAVIEDDIYGDLGFFSRPEPLKADDKSNRVILCGSFSKNLSRDLRVGWIDAGRWNTQVKRLKLVTQLASSRFVQQGLAAFIKDGGYDAHLRRQREQLRQQRDQWVDYLDQHWSHEIHFSVPQGGLAIWLQLPEGVDTLSAYGVALQQGVVITPGSLFSATDGYRNCLRLSFLHPLSAARQVALKTIAALLST</sequence>
<dbReference type="GO" id="GO:0003677">
    <property type="term" value="F:DNA binding"/>
    <property type="evidence" value="ECO:0007669"/>
    <property type="project" value="UniProtKB-KW"/>
</dbReference>
<evidence type="ECO:0000256" key="3">
    <source>
        <dbReference type="ARBA" id="ARBA00023015"/>
    </source>
</evidence>
<dbReference type="PANTHER" id="PTHR46577">
    <property type="entry name" value="HTH-TYPE TRANSCRIPTIONAL REGULATORY PROTEIN GABR"/>
    <property type="match status" value="1"/>
</dbReference>
<dbReference type="GO" id="GO:0008483">
    <property type="term" value="F:transaminase activity"/>
    <property type="evidence" value="ECO:0007669"/>
    <property type="project" value="UniProtKB-KW"/>
</dbReference>
<dbReference type="InterPro" id="IPR036390">
    <property type="entry name" value="WH_DNA-bd_sf"/>
</dbReference>
<dbReference type="InterPro" id="IPR004839">
    <property type="entry name" value="Aminotransferase_I/II_large"/>
</dbReference>
<dbReference type="SUPFAM" id="SSF53383">
    <property type="entry name" value="PLP-dependent transferases"/>
    <property type="match status" value="1"/>
</dbReference>
<dbReference type="InterPro" id="IPR015424">
    <property type="entry name" value="PyrdxlP-dep_Trfase"/>
</dbReference>
<feature type="domain" description="HTH gntR-type" evidence="6">
    <location>
        <begin position="4"/>
        <end position="72"/>
    </location>
</feature>
<reference evidence="8" key="1">
    <citation type="submission" date="2016-10" db="EMBL/GenBank/DDBJ databases">
        <authorList>
            <person name="Varghese N."/>
            <person name="Submissions S."/>
        </authorList>
    </citation>
    <scope>NUCLEOTIDE SEQUENCE [LARGE SCALE GENOMIC DNA]</scope>
    <source>
        <strain evidence="8">CGMCC 1.10971</strain>
    </source>
</reference>
<comment type="similarity">
    <text evidence="1">In the C-terminal section; belongs to the class-I pyridoxal-phosphate-dependent aminotransferase family.</text>
</comment>
<dbReference type="SUPFAM" id="SSF46785">
    <property type="entry name" value="Winged helix' DNA-binding domain"/>
    <property type="match status" value="1"/>
</dbReference>
<dbReference type="STRING" id="1045558.SAMN05216175_104315"/>
<dbReference type="InterPro" id="IPR015422">
    <property type="entry name" value="PyrdxlP-dep_Trfase_small"/>
</dbReference>
<accession>A0A1I2QB34</accession>
<dbReference type="Pfam" id="PF00155">
    <property type="entry name" value="Aminotran_1_2"/>
    <property type="match status" value="1"/>
</dbReference>
<keyword evidence="8" id="KW-1185">Reference proteome</keyword>
<keyword evidence="2" id="KW-0663">Pyridoxal phosphate</keyword>
<dbReference type="PROSITE" id="PS50949">
    <property type="entry name" value="HTH_GNTR"/>
    <property type="match status" value="1"/>
</dbReference>
<keyword evidence="5" id="KW-0804">Transcription</keyword>
<dbReference type="Gene3D" id="1.10.10.10">
    <property type="entry name" value="Winged helix-like DNA-binding domain superfamily/Winged helix DNA-binding domain"/>
    <property type="match status" value="1"/>
</dbReference>
<dbReference type="AlphaFoldDB" id="A0A1I2QB34"/>
<evidence type="ECO:0000313" key="7">
    <source>
        <dbReference type="EMBL" id="SFG25120.1"/>
    </source>
</evidence>
<dbReference type="InterPro" id="IPR051446">
    <property type="entry name" value="HTH_trans_reg/aminotransferase"/>
</dbReference>
<keyword evidence="7" id="KW-0032">Aminotransferase</keyword>
<proteinExistence type="inferred from homology"/>
<gene>
    <name evidence="7" type="ORF">SAMN05216175_104315</name>
</gene>
<evidence type="ECO:0000256" key="4">
    <source>
        <dbReference type="ARBA" id="ARBA00023125"/>
    </source>
</evidence>
<dbReference type="EMBL" id="FOOU01000004">
    <property type="protein sequence ID" value="SFG25120.1"/>
    <property type="molecule type" value="Genomic_DNA"/>
</dbReference>
<dbReference type="CDD" id="cd07377">
    <property type="entry name" value="WHTH_GntR"/>
    <property type="match status" value="1"/>
</dbReference>
<dbReference type="Proteomes" id="UP000198623">
    <property type="component" value="Unassembled WGS sequence"/>
</dbReference>
<dbReference type="Gene3D" id="3.40.640.10">
    <property type="entry name" value="Type I PLP-dependent aspartate aminotransferase-like (Major domain)"/>
    <property type="match status" value="1"/>
</dbReference>
<organism evidence="7 8">
    <name type="scientific">Neptunomonas qingdaonensis</name>
    <dbReference type="NCBI Taxonomy" id="1045558"/>
    <lineage>
        <taxon>Bacteria</taxon>
        <taxon>Pseudomonadati</taxon>
        <taxon>Pseudomonadota</taxon>
        <taxon>Gammaproteobacteria</taxon>
        <taxon>Oceanospirillales</taxon>
        <taxon>Oceanospirillaceae</taxon>
        <taxon>Neptunomonas</taxon>
    </lineage>
</organism>
<name>A0A1I2QB34_9GAMM</name>
<evidence type="ECO:0000256" key="5">
    <source>
        <dbReference type="ARBA" id="ARBA00023163"/>
    </source>
</evidence>
<evidence type="ECO:0000256" key="1">
    <source>
        <dbReference type="ARBA" id="ARBA00005384"/>
    </source>
</evidence>
<dbReference type="OrthoDB" id="9804020at2"/>
<dbReference type="GO" id="GO:0003700">
    <property type="term" value="F:DNA-binding transcription factor activity"/>
    <property type="evidence" value="ECO:0007669"/>
    <property type="project" value="InterPro"/>
</dbReference>
<dbReference type="CDD" id="cd00609">
    <property type="entry name" value="AAT_like"/>
    <property type="match status" value="1"/>
</dbReference>
<evidence type="ECO:0000256" key="2">
    <source>
        <dbReference type="ARBA" id="ARBA00022898"/>
    </source>
</evidence>
<dbReference type="Pfam" id="PF00392">
    <property type="entry name" value="GntR"/>
    <property type="match status" value="1"/>
</dbReference>
<dbReference type="RefSeq" id="WP_090726762.1">
    <property type="nucleotide sequence ID" value="NZ_FOOU01000004.1"/>
</dbReference>
<dbReference type="InterPro" id="IPR000524">
    <property type="entry name" value="Tscrpt_reg_HTH_GntR"/>
</dbReference>
<evidence type="ECO:0000259" key="6">
    <source>
        <dbReference type="PROSITE" id="PS50949"/>
    </source>
</evidence>
<dbReference type="GO" id="GO:0030170">
    <property type="term" value="F:pyridoxal phosphate binding"/>
    <property type="evidence" value="ECO:0007669"/>
    <property type="project" value="InterPro"/>
</dbReference>
<protein>
    <submittedName>
        <fullName evidence="7">DNA-binding transcriptional regulator, MocR family, contains an aminotransferase domain</fullName>
    </submittedName>
</protein>
<evidence type="ECO:0000313" key="8">
    <source>
        <dbReference type="Proteomes" id="UP000198623"/>
    </source>
</evidence>
<keyword evidence="4 7" id="KW-0238">DNA-binding</keyword>